<dbReference type="STRING" id="543379.A0A232F0L7"/>
<reference evidence="1 2" key="1">
    <citation type="journal article" date="2017" name="Curr. Biol.">
        <title>The Evolution of Venom by Co-option of Single-Copy Genes.</title>
        <authorList>
            <person name="Martinson E.O."/>
            <person name="Mrinalini"/>
            <person name="Kelkar Y.D."/>
            <person name="Chang C.H."/>
            <person name="Werren J.H."/>
        </authorList>
    </citation>
    <scope>NUCLEOTIDE SEQUENCE [LARGE SCALE GENOMIC DNA]</scope>
    <source>
        <strain evidence="1 2">Alberta</strain>
        <tissue evidence="1">Whole body</tissue>
    </source>
</reference>
<accession>A0A232F0L7</accession>
<evidence type="ECO:0000313" key="2">
    <source>
        <dbReference type="Proteomes" id="UP000215335"/>
    </source>
</evidence>
<dbReference type="OrthoDB" id="6354412at2759"/>
<dbReference type="EMBL" id="NNAY01001358">
    <property type="protein sequence ID" value="OXU24245.1"/>
    <property type="molecule type" value="Genomic_DNA"/>
</dbReference>
<sequence length="134" mass="15883">MFQWLRHYIRQRTLPIKPEVAWAWKTRLSIIYAFVGWQLLGIAMYKILKQNTPDNPTSADYAKLLGVTETHVIKMTGTKKTDEYELKLNEDDFDEYYKQMQEKLEEEQNSVVPSGGYWNRRGVDAERAKKYIES</sequence>
<keyword evidence="2" id="KW-1185">Reference proteome</keyword>
<dbReference type="Proteomes" id="UP000215335">
    <property type="component" value="Unassembled WGS sequence"/>
</dbReference>
<dbReference type="AlphaFoldDB" id="A0A232F0L7"/>
<proteinExistence type="predicted"/>
<evidence type="ECO:0000313" key="1">
    <source>
        <dbReference type="EMBL" id="OXU24245.1"/>
    </source>
</evidence>
<gene>
    <name evidence="1" type="ORF">TSAR_012803</name>
</gene>
<protein>
    <submittedName>
        <fullName evidence="1">Uncharacterized protein</fullName>
    </submittedName>
</protein>
<comment type="caution">
    <text evidence="1">The sequence shown here is derived from an EMBL/GenBank/DDBJ whole genome shotgun (WGS) entry which is preliminary data.</text>
</comment>
<name>A0A232F0L7_9HYME</name>
<organism evidence="1 2">
    <name type="scientific">Trichomalopsis sarcophagae</name>
    <dbReference type="NCBI Taxonomy" id="543379"/>
    <lineage>
        <taxon>Eukaryota</taxon>
        <taxon>Metazoa</taxon>
        <taxon>Ecdysozoa</taxon>
        <taxon>Arthropoda</taxon>
        <taxon>Hexapoda</taxon>
        <taxon>Insecta</taxon>
        <taxon>Pterygota</taxon>
        <taxon>Neoptera</taxon>
        <taxon>Endopterygota</taxon>
        <taxon>Hymenoptera</taxon>
        <taxon>Apocrita</taxon>
        <taxon>Proctotrupomorpha</taxon>
        <taxon>Chalcidoidea</taxon>
        <taxon>Pteromalidae</taxon>
        <taxon>Pteromalinae</taxon>
        <taxon>Trichomalopsis</taxon>
    </lineage>
</organism>